<protein>
    <submittedName>
        <fullName evidence="2">DUF1540 domain-containing protein</fullName>
    </submittedName>
</protein>
<sequence>MPDVKCSVANCEYWSQGNNCSAKSIQIDIDQHANAGYDTEFAAEFEEHQDKAASVRNTCCHTFEAKKSK</sequence>
<dbReference type="OrthoDB" id="1681234at2"/>
<proteinExistence type="predicted"/>
<dbReference type="InterPro" id="IPR011437">
    <property type="entry name" value="DUF1540"/>
</dbReference>
<feature type="domain" description="DUF1540" evidence="1">
    <location>
        <begin position="4"/>
        <end position="63"/>
    </location>
</feature>
<dbReference type="Pfam" id="PF07561">
    <property type="entry name" value="DUF1540"/>
    <property type="match status" value="1"/>
</dbReference>
<dbReference type="EMBL" id="VNJI01000013">
    <property type="protein sequence ID" value="TVY09633.1"/>
    <property type="molecule type" value="Genomic_DNA"/>
</dbReference>
<reference evidence="2 3" key="1">
    <citation type="submission" date="2019-07" db="EMBL/GenBank/DDBJ databases">
        <authorList>
            <person name="Kim J."/>
        </authorList>
    </citation>
    <scope>NUCLEOTIDE SEQUENCE [LARGE SCALE GENOMIC DNA]</scope>
    <source>
        <strain evidence="2 3">JC52</strain>
    </source>
</reference>
<dbReference type="AlphaFoldDB" id="A0A559KC03"/>
<evidence type="ECO:0000259" key="1">
    <source>
        <dbReference type="Pfam" id="PF07561"/>
    </source>
</evidence>
<evidence type="ECO:0000313" key="2">
    <source>
        <dbReference type="EMBL" id="TVY09633.1"/>
    </source>
</evidence>
<name>A0A559KC03_9BACL</name>
<gene>
    <name evidence="2" type="ORF">FPZ49_12920</name>
</gene>
<organism evidence="2 3">
    <name type="scientific">Paenibacillus cremeus</name>
    <dbReference type="NCBI Taxonomy" id="2163881"/>
    <lineage>
        <taxon>Bacteria</taxon>
        <taxon>Bacillati</taxon>
        <taxon>Bacillota</taxon>
        <taxon>Bacilli</taxon>
        <taxon>Bacillales</taxon>
        <taxon>Paenibacillaceae</taxon>
        <taxon>Paenibacillus</taxon>
    </lineage>
</organism>
<comment type="caution">
    <text evidence="2">The sequence shown here is derived from an EMBL/GenBank/DDBJ whole genome shotgun (WGS) entry which is preliminary data.</text>
</comment>
<evidence type="ECO:0000313" key="3">
    <source>
        <dbReference type="Proteomes" id="UP000317036"/>
    </source>
</evidence>
<keyword evidence="3" id="KW-1185">Reference proteome</keyword>
<dbReference type="RefSeq" id="WP_144847246.1">
    <property type="nucleotide sequence ID" value="NZ_VNJI01000013.1"/>
</dbReference>
<accession>A0A559KC03</accession>
<dbReference type="Proteomes" id="UP000317036">
    <property type="component" value="Unassembled WGS sequence"/>
</dbReference>